<dbReference type="NCBIfam" id="TIGR02385">
    <property type="entry name" value="RelE_StbE"/>
    <property type="match status" value="1"/>
</dbReference>
<evidence type="ECO:0000256" key="1">
    <source>
        <dbReference type="ARBA" id="ARBA00006226"/>
    </source>
</evidence>
<keyword evidence="2" id="KW-1277">Toxin-antitoxin system</keyword>
<reference evidence="3 4" key="1">
    <citation type="submission" date="2017-01" db="EMBL/GenBank/DDBJ databases">
        <title>The cable genome- insights into the physiology and evolution of filamentous bacteria capable of sulfide oxidation via long distance electron transfer.</title>
        <authorList>
            <person name="Schreiber L."/>
            <person name="Bjerg J.T."/>
            <person name="Boggild A."/>
            <person name="Van De Vossenberg J."/>
            <person name="Meysman F."/>
            <person name="Nielsen L.P."/>
            <person name="Schramm A."/>
            <person name="Kjeldsen K.U."/>
        </authorList>
    </citation>
    <scope>NUCLEOTIDE SEQUENCE [LARGE SCALE GENOMIC DNA]</scope>
    <source>
        <strain evidence="3">MCF</strain>
    </source>
</reference>
<evidence type="ECO:0000256" key="2">
    <source>
        <dbReference type="ARBA" id="ARBA00022649"/>
    </source>
</evidence>
<dbReference type="InterPro" id="IPR035093">
    <property type="entry name" value="RelE/ParE_toxin_dom_sf"/>
</dbReference>
<name>A0A3S3R0D6_9BACT</name>
<comment type="similarity">
    <text evidence="1">Belongs to the RelE toxin family.</text>
</comment>
<dbReference type="Gene3D" id="3.30.2310.20">
    <property type="entry name" value="RelE-like"/>
    <property type="match status" value="1"/>
</dbReference>
<keyword evidence="4" id="KW-1185">Reference proteome</keyword>
<comment type="caution">
    <text evidence="3">The sequence shown here is derived from an EMBL/GenBank/DDBJ whole genome shotgun (WGS) entry which is preliminary data.</text>
</comment>
<proteinExistence type="inferred from homology"/>
<evidence type="ECO:0000313" key="3">
    <source>
        <dbReference type="EMBL" id="RWX47112.1"/>
    </source>
</evidence>
<accession>A0A3S3R0D6</accession>
<dbReference type="PANTHER" id="PTHR35601">
    <property type="entry name" value="TOXIN RELE"/>
    <property type="match status" value="1"/>
</dbReference>
<dbReference type="Proteomes" id="UP000287853">
    <property type="component" value="Unassembled WGS sequence"/>
</dbReference>
<dbReference type="Pfam" id="PF05016">
    <property type="entry name" value="ParE_toxin"/>
    <property type="match status" value="1"/>
</dbReference>
<dbReference type="AlphaFoldDB" id="A0A3S3R0D6"/>
<dbReference type="EMBL" id="MTKO01000041">
    <property type="protein sequence ID" value="RWX47112.1"/>
    <property type="molecule type" value="Genomic_DNA"/>
</dbReference>
<protein>
    <submittedName>
        <fullName evidence="3">mRNA interferase RelE/StbE</fullName>
    </submittedName>
</protein>
<dbReference type="SUPFAM" id="SSF143011">
    <property type="entry name" value="RelE-like"/>
    <property type="match status" value="1"/>
</dbReference>
<organism evidence="3 4">
    <name type="scientific">Candidatus Electrothrix aarhusensis</name>
    <dbReference type="NCBI Taxonomy" id="1859131"/>
    <lineage>
        <taxon>Bacteria</taxon>
        <taxon>Pseudomonadati</taxon>
        <taxon>Thermodesulfobacteriota</taxon>
        <taxon>Desulfobulbia</taxon>
        <taxon>Desulfobulbales</taxon>
        <taxon>Desulfobulbaceae</taxon>
        <taxon>Candidatus Electrothrix</taxon>
    </lineage>
</organism>
<sequence length="89" mass="10658">MFEFSIAESKKFEKRKKKLDPSLYAKIKNVVYPQLRKNPYFGANIKKLKGDLSGYYRFRMGNYRLFYLIEEGKVIVVVVDIQHRQNAYK</sequence>
<evidence type="ECO:0000313" key="4">
    <source>
        <dbReference type="Proteomes" id="UP000287853"/>
    </source>
</evidence>
<gene>
    <name evidence="3" type="ORF">H206_00154</name>
</gene>
<dbReference type="InterPro" id="IPR007712">
    <property type="entry name" value="RelE/ParE_toxin"/>
</dbReference>
<dbReference type="PANTHER" id="PTHR35601:SF1">
    <property type="entry name" value="TOXIN RELE"/>
    <property type="match status" value="1"/>
</dbReference>